<dbReference type="Pfam" id="PF07645">
    <property type="entry name" value="EGF_CA"/>
    <property type="match status" value="1"/>
</dbReference>
<keyword evidence="6" id="KW-0732">Signal</keyword>
<dbReference type="GO" id="GO:0005886">
    <property type="term" value="C:plasma membrane"/>
    <property type="evidence" value="ECO:0007669"/>
    <property type="project" value="TreeGrafter"/>
</dbReference>
<keyword evidence="5 17" id="KW-0812">Transmembrane</keyword>
<dbReference type="GO" id="GO:0005524">
    <property type="term" value="F:ATP binding"/>
    <property type="evidence" value="ECO:0007669"/>
    <property type="project" value="UniProtKB-UniRule"/>
</dbReference>
<evidence type="ECO:0000256" key="13">
    <source>
        <dbReference type="ARBA" id="ARBA00047558"/>
    </source>
</evidence>
<keyword evidence="12" id="KW-1015">Disulfide bond</keyword>
<dbReference type="SUPFAM" id="SSF56112">
    <property type="entry name" value="Protein kinase-like (PK-like)"/>
    <property type="match status" value="1"/>
</dbReference>
<dbReference type="Gene3D" id="3.30.200.20">
    <property type="entry name" value="Phosphorylase Kinase, domain 1"/>
    <property type="match status" value="1"/>
</dbReference>
<keyword evidence="11 17" id="KW-0472">Membrane</keyword>
<feature type="domain" description="Protein kinase" evidence="18">
    <location>
        <begin position="718"/>
        <end position="994"/>
    </location>
</feature>
<sequence>MQFMELPANKQGSSSNSGHHEAPSSLQLLSPHRYHQSQEPGLAPPNGPFMGSISAQQSRSLAISSTLTTANRNDSITNKPVKKPSKDRHTKVDGRGRRIRMPALCAARVFQLTRELGHKSDGETIEWLLQQAEPAIIAATGTGTIPANFSTLNVSLRSSRTTISAPTSKCAPLFLGGAPTMLGFPHQLTSIANFGQVPDENYTKKRSRGDTTSSTSPTPGRNSVRDQEQGSDTKPALSQASSYIPAPPIWAVAPAAANIGNALWMLPATATVGQQEWQYRTSSNSMQKIGGFEFSGVGRYSPIYPGGSVVLQQPQPPLQLQQLGLSATETNIGMLPSVNAYHSSSSRIELGMNLVLEHCQQQQSDSSDENSKESQIHFIIIKLALLILALTPILAAATPPIAKPNCIHRCGNNTSIEITDISLDGQLRLLQFLAHDCYNRNQTRDSYSDPWINLPTYLTVNNTANKFTIVGCDTYGFVSGRRLNRNYQTGCTAMCDAKEDLAAGSCTGLGCCQTAIPKEVWRVEVILKSYENYSYVWDFNNCSYGFLVEESAFTFSPENLTNLKNVERLPMVVDWAIGNGTCEEAQINSSSYAYIDECQDPSLNNCEKGCVNTLGGFNCPCPKGYHGDGRKDGQGCIRGESLVFKLVAGIALGVIVLILTACWLHLELKRRRLIRMRQKFFLQNGGILLQEKLTRRESSSDTAKIFSAAELHKATNNFHDNMIIGQGGNGIVYKGFLSDNRIVAIKKCKEVDRNQIDQFINEVVVLSQINHRNVVKLLGCCLETQVPLLVYEFISNGTLYEHIHDKAKARFISWEMRLKIAAETAGVLSYLHSAASTPIIHRDVKSANILLDHTYTAKVSDFGASRLVPLDQTQLSTMVQGTFGYLDPEYMQTNQLTEKSDVYSFGVVLVELLTGKKALNFDRPEEERNLANYFLCVMKKDVGGMFGVVEENVEREGKREEVMKVGMLAKRCLKVRGEERPCMKEVAMELEGLIRSDSSWGWENEEKSLVMMEGYSSSGFSSSIINNSTSIGFDSLRNHIDLSVGGGR</sequence>
<dbReference type="EMBL" id="JACGWM010000006">
    <property type="protein sequence ID" value="KAL0369178.1"/>
    <property type="molecule type" value="Genomic_DNA"/>
</dbReference>
<evidence type="ECO:0000256" key="4">
    <source>
        <dbReference type="ARBA" id="ARBA00022679"/>
    </source>
</evidence>
<keyword evidence="20" id="KW-0675">Receptor</keyword>
<dbReference type="InterPro" id="IPR008271">
    <property type="entry name" value="Ser/Thr_kinase_AS"/>
</dbReference>
<feature type="binding site" evidence="15">
    <location>
        <position position="747"/>
    </location>
    <ligand>
        <name>ATP</name>
        <dbReference type="ChEBI" id="CHEBI:30616"/>
    </ligand>
</feature>
<dbReference type="InterPro" id="IPR017887">
    <property type="entry name" value="TF_TCP_subgr"/>
</dbReference>
<evidence type="ECO:0000256" key="8">
    <source>
        <dbReference type="ARBA" id="ARBA00022777"/>
    </source>
</evidence>
<proteinExistence type="predicted"/>
<dbReference type="AlphaFoldDB" id="A0AAW2QN17"/>
<dbReference type="SMART" id="SM00220">
    <property type="entry name" value="S_TKc"/>
    <property type="match status" value="1"/>
</dbReference>
<keyword evidence="7 15" id="KW-0547">Nucleotide-binding</keyword>
<dbReference type="Gene3D" id="2.10.25.10">
    <property type="entry name" value="Laminin"/>
    <property type="match status" value="1"/>
</dbReference>
<dbReference type="FunFam" id="1.10.510.10:FF:000084">
    <property type="entry name" value="Wall-associated receptor kinase 2"/>
    <property type="match status" value="1"/>
</dbReference>
<dbReference type="PROSITE" id="PS50011">
    <property type="entry name" value="PROTEIN_KINASE_DOM"/>
    <property type="match status" value="1"/>
</dbReference>
<dbReference type="GO" id="GO:0004674">
    <property type="term" value="F:protein serine/threonine kinase activity"/>
    <property type="evidence" value="ECO:0007669"/>
    <property type="project" value="UniProtKB-KW"/>
</dbReference>
<dbReference type="InterPro" id="IPR001881">
    <property type="entry name" value="EGF-like_Ca-bd_dom"/>
</dbReference>
<evidence type="ECO:0000259" key="19">
    <source>
        <dbReference type="PROSITE" id="PS51369"/>
    </source>
</evidence>
<dbReference type="FunFam" id="3.30.200.20:FF:000043">
    <property type="entry name" value="Wall-associated receptor kinase 2"/>
    <property type="match status" value="1"/>
</dbReference>
<dbReference type="PANTHER" id="PTHR27005">
    <property type="entry name" value="WALL-ASSOCIATED RECEPTOR KINASE-LIKE 21"/>
    <property type="match status" value="1"/>
</dbReference>
<evidence type="ECO:0000256" key="10">
    <source>
        <dbReference type="ARBA" id="ARBA00022989"/>
    </source>
</evidence>
<evidence type="ECO:0000256" key="12">
    <source>
        <dbReference type="ARBA" id="ARBA00023157"/>
    </source>
</evidence>
<dbReference type="Gene3D" id="1.10.510.10">
    <property type="entry name" value="Transferase(Phosphotransferase) domain 1"/>
    <property type="match status" value="1"/>
</dbReference>
<feature type="region of interest" description="Disordered" evidence="16">
    <location>
        <begin position="1"/>
        <end position="93"/>
    </location>
</feature>
<reference evidence="20" key="2">
    <citation type="journal article" date="2024" name="Plant">
        <title>Genomic evolution and insights into agronomic trait innovations of Sesamum species.</title>
        <authorList>
            <person name="Miao H."/>
            <person name="Wang L."/>
            <person name="Qu L."/>
            <person name="Liu H."/>
            <person name="Sun Y."/>
            <person name="Le M."/>
            <person name="Wang Q."/>
            <person name="Wei S."/>
            <person name="Zheng Y."/>
            <person name="Lin W."/>
            <person name="Duan Y."/>
            <person name="Cao H."/>
            <person name="Xiong S."/>
            <person name="Wang X."/>
            <person name="Wei L."/>
            <person name="Li C."/>
            <person name="Ma Q."/>
            <person name="Ju M."/>
            <person name="Zhao R."/>
            <person name="Li G."/>
            <person name="Mu C."/>
            <person name="Tian Q."/>
            <person name="Mei H."/>
            <person name="Zhang T."/>
            <person name="Gao T."/>
            <person name="Zhang H."/>
        </authorList>
    </citation>
    <scope>NUCLEOTIDE SEQUENCE</scope>
    <source>
        <strain evidence="20">KEN8</strain>
    </source>
</reference>
<gene>
    <name evidence="20" type="ORF">Scaly_1136700</name>
</gene>
<dbReference type="PANTHER" id="PTHR27005:SF468">
    <property type="entry name" value="OS01G0310500 PROTEIN"/>
    <property type="match status" value="1"/>
</dbReference>
<comment type="catalytic activity">
    <reaction evidence="14">
        <text>L-threonyl-[protein] + ATP = O-phospho-L-threonyl-[protein] + ADP + H(+)</text>
        <dbReference type="Rhea" id="RHEA:46608"/>
        <dbReference type="Rhea" id="RHEA-COMP:11060"/>
        <dbReference type="Rhea" id="RHEA-COMP:11605"/>
        <dbReference type="ChEBI" id="CHEBI:15378"/>
        <dbReference type="ChEBI" id="CHEBI:30013"/>
        <dbReference type="ChEBI" id="CHEBI:30616"/>
        <dbReference type="ChEBI" id="CHEBI:61977"/>
        <dbReference type="ChEBI" id="CHEBI:456216"/>
    </reaction>
</comment>
<dbReference type="GO" id="GO:0007166">
    <property type="term" value="P:cell surface receptor signaling pathway"/>
    <property type="evidence" value="ECO:0007669"/>
    <property type="project" value="InterPro"/>
</dbReference>
<dbReference type="CDD" id="cd00054">
    <property type="entry name" value="EGF_CA"/>
    <property type="match status" value="1"/>
</dbReference>
<dbReference type="Pfam" id="PF03634">
    <property type="entry name" value="TCP"/>
    <property type="match status" value="1"/>
</dbReference>
<keyword evidence="9 15" id="KW-0067">ATP-binding</keyword>
<evidence type="ECO:0000256" key="3">
    <source>
        <dbReference type="ARBA" id="ARBA00022536"/>
    </source>
</evidence>
<keyword evidence="4" id="KW-0808">Transferase</keyword>
<evidence type="ECO:0000256" key="14">
    <source>
        <dbReference type="ARBA" id="ARBA00047951"/>
    </source>
</evidence>
<dbReference type="SUPFAM" id="SSF57196">
    <property type="entry name" value="EGF/Laminin"/>
    <property type="match status" value="1"/>
</dbReference>
<evidence type="ECO:0000259" key="18">
    <source>
        <dbReference type="PROSITE" id="PS50011"/>
    </source>
</evidence>
<dbReference type="InterPro" id="IPR045274">
    <property type="entry name" value="WAK-like"/>
</dbReference>
<comment type="catalytic activity">
    <reaction evidence="13">
        <text>L-seryl-[protein] + ATP = O-phospho-L-seryl-[protein] + ADP + H(+)</text>
        <dbReference type="Rhea" id="RHEA:17989"/>
        <dbReference type="Rhea" id="RHEA-COMP:9863"/>
        <dbReference type="Rhea" id="RHEA-COMP:11604"/>
        <dbReference type="ChEBI" id="CHEBI:15378"/>
        <dbReference type="ChEBI" id="CHEBI:29999"/>
        <dbReference type="ChEBI" id="CHEBI:30616"/>
        <dbReference type="ChEBI" id="CHEBI:83421"/>
        <dbReference type="ChEBI" id="CHEBI:456216"/>
    </reaction>
</comment>
<evidence type="ECO:0000256" key="2">
    <source>
        <dbReference type="ARBA" id="ARBA00022527"/>
    </source>
</evidence>
<keyword evidence="8 20" id="KW-0418">Kinase</keyword>
<keyword evidence="3" id="KW-0245">EGF-like domain</keyword>
<name>A0AAW2QN17_9LAMI</name>
<protein>
    <submittedName>
        <fullName evidence="20">Wall-associated receptor kinase</fullName>
    </submittedName>
</protein>
<dbReference type="InterPro" id="IPR011009">
    <property type="entry name" value="Kinase-like_dom_sf"/>
</dbReference>
<dbReference type="InterPro" id="IPR049883">
    <property type="entry name" value="NOTCH1_EGF-like"/>
</dbReference>
<dbReference type="PROSITE" id="PS51369">
    <property type="entry name" value="TCP"/>
    <property type="match status" value="1"/>
</dbReference>
<keyword evidence="2" id="KW-0723">Serine/threonine-protein kinase</keyword>
<comment type="subcellular location">
    <subcellularLocation>
        <location evidence="1">Membrane</location>
        <topology evidence="1">Single-pass type I membrane protein</topology>
    </subcellularLocation>
</comment>
<evidence type="ECO:0000256" key="11">
    <source>
        <dbReference type="ARBA" id="ARBA00023136"/>
    </source>
</evidence>
<dbReference type="Pfam" id="PF00069">
    <property type="entry name" value="Pkinase"/>
    <property type="match status" value="1"/>
</dbReference>
<dbReference type="PROSITE" id="PS00108">
    <property type="entry name" value="PROTEIN_KINASE_ST"/>
    <property type="match status" value="1"/>
</dbReference>
<reference evidence="20" key="1">
    <citation type="submission" date="2020-06" db="EMBL/GenBank/DDBJ databases">
        <authorList>
            <person name="Li T."/>
            <person name="Hu X."/>
            <person name="Zhang T."/>
            <person name="Song X."/>
            <person name="Zhang H."/>
            <person name="Dai N."/>
            <person name="Sheng W."/>
            <person name="Hou X."/>
            <person name="Wei L."/>
        </authorList>
    </citation>
    <scope>NUCLEOTIDE SEQUENCE</scope>
    <source>
        <strain evidence="20">KEN8</strain>
        <tissue evidence="20">Leaf</tissue>
    </source>
</reference>
<evidence type="ECO:0000256" key="5">
    <source>
        <dbReference type="ARBA" id="ARBA00022692"/>
    </source>
</evidence>
<evidence type="ECO:0000256" key="1">
    <source>
        <dbReference type="ARBA" id="ARBA00004479"/>
    </source>
</evidence>
<feature type="compositionally biased region" description="Polar residues" evidence="16">
    <location>
        <begin position="53"/>
        <end position="78"/>
    </location>
</feature>
<organism evidence="20">
    <name type="scientific">Sesamum calycinum</name>
    <dbReference type="NCBI Taxonomy" id="2727403"/>
    <lineage>
        <taxon>Eukaryota</taxon>
        <taxon>Viridiplantae</taxon>
        <taxon>Streptophyta</taxon>
        <taxon>Embryophyta</taxon>
        <taxon>Tracheophyta</taxon>
        <taxon>Spermatophyta</taxon>
        <taxon>Magnoliopsida</taxon>
        <taxon>eudicotyledons</taxon>
        <taxon>Gunneridae</taxon>
        <taxon>Pentapetalae</taxon>
        <taxon>asterids</taxon>
        <taxon>lamiids</taxon>
        <taxon>Lamiales</taxon>
        <taxon>Pedaliaceae</taxon>
        <taxon>Sesamum</taxon>
    </lineage>
</organism>
<feature type="region of interest" description="Disordered" evidence="16">
    <location>
        <begin position="200"/>
        <end position="238"/>
    </location>
</feature>
<dbReference type="CDD" id="cd14066">
    <property type="entry name" value="STKc_IRAK"/>
    <property type="match status" value="1"/>
</dbReference>
<evidence type="ECO:0000256" key="9">
    <source>
        <dbReference type="ARBA" id="ARBA00022840"/>
    </source>
</evidence>
<evidence type="ECO:0000256" key="15">
    <source>
        <dbReference type="PROSITE-ProRule" id="PRU10141"/>
    </source>
</evidence>
<feature type="domain" description="TCP" evidence="19">
    <location>
        <begin position="85"/>
        <end position="139"/>
    </location>
</feature>
<evidence type="ECO:0000256" key="7">
    <source>
        <dbReference type="ARBA" id="ARBA00022741"/>
    </source>
</evidence>
<dbReference type="PROSITE" id="PS00107">
    <property type="entry name" value="PROTEIN_KINASE_ATP"/>
    <property type="match status" value="1"/>
</dbReference>
<evidence type="ECO:0000256" key="16">
    <source>
        <dbReference type="SAM" id="MobiDB-lite"/>
    </source>
</evidence>
<evidence type="ECO:0000313" key="20">
    <source>
        <dbReference type="EMBL" id="KAL0369178.1"/>
    </source>
</evidence>
<feature type="compositionally biased region" description="Low complexity" evidence="16">
    <location>
        <begin position="210"/>
        <end position="222"/>
    </location>
</feature>
<dbReference type="GO" id="GO:0005509">
    <property type="term" value="F:calcium ion binding"/>
    <property type="evidence" value="ECO:0007669"/>
    <property type="project" value="InterPro"/>
</dbReference>
<dbReference type="InterPro" id="IPR017441">
    <property type="entry name" value="Protein_kinase_ATP_BS"/>
</dbReference>
<evidence type="ECO:0000256" key="17">
    <source>
        <dbReference type="SAM" id="Phobius"/>
    </source>
</evidence>
<comment type="caution">
    <text evidence="20">The sequence shown here is derived from an EMBL/GenBank/DDBJ whole genome shotgun (WGS) entry which is preliminary data.</text>
</comment>
<accession>A0AAW2QN17</accession>
<dbReference type="SMART" id="SM00179">
    <property type="entry name" value="EGF_CA"/>
    <property type="match status" value="1"/>
</dbReference>
<evidence type="ECO:0000256" key="6">
    <source>
        <dbReference type="ARBA" id="ARBA00022729"/>
    </source>
</evidence>
<dbReference type="InterPro" id="IPR000719">
    <property type="entry name" value="Prot_kinase_dom"/>
</dbReference>
<feature type="compositionally biased region" description="Basic residues" evidence="16">
    <location>
        <begin position="80"/>
        <end position="89"/>
    </location>
</feature>
<keyword evidence="10 17" id="KW-1133">Transmembrane helix</keyword>
<feature type="transmembrane region" description="Helical" evidence="17">
    <location>
        <begin position="642"/>
        <end position="666"/>
    </location>
</feature>